<dbReference type="Pfam" id="PF00005">
    <property type="entry name" value="ABC_tran"/>
    <property type="match status" value="1"/>
</dbReference>
<gene>
    <name evidence="10" type="ORF">ALO_10339</name>
</gene>
<comment type="caution">
    <text evidence="10">The sequence shown here is derived from an EMBL/GenBank/DDBJ whole genome shotgun (WGS) entry which is preliminary data.</text>
</comment>
<dbReference type="Gene3D" id="3.40.50.300">
    <property type="entry name" value="P-loop containing nucleotide triphosphate hydrolases"/>
    <property type="match status" value="1"/>
</dbReference>
<dbReference type="EMBL" id="AFGF01000081">
    <property type="protein sequence ID" value="EGO64012.1"/>
    <property type="molecule type" value="Genomic_DNA"/>
</dbReference>
<evidence type="ECO:0000256" key="3">
    <source>
        <dbReference type="ARBA" id="ARBA00022448"/>
    </source>
</evidence>
<proteinExistence type="inferred from homology"/>
<evidence type="ECO:0000256" key="7">
    <source>
        <dbReference type="ARBA" id="ARBA00022967"/>
    </source>
</evidence>
<name>F7NJ15_9FIRM</name>
<dbReference type="PANTHER" id="PTHR43553">
    <property type="entry name" value="HEAVY METAL TRANSPORTER"/>
    <property type="match status" value="1"/>
</dbReference>
<evidence type="ECO:0000256" key="1">
    <source>
        <dbReference type="ARBA" id="ARBA00004202"/>
    </source>
</evidence>
<evidence type="ECO:0000256" key="2">
    <source>
        <dbReference type="ARBA" id="ARBA00005417"/>
    </source>
</evidence>
<keyword evidence="3" id="KW-0813">Transport</keyword>
<feature type="domain" description="ABC transporter" evidence="9">
    <location>
        <begin position="2"/>
        <end position="236"/>
    </location>
</feature>
<comment type="subcellular location">
    <subcellularLocation>
        <location evidence="1">Cell membrane</location>
        <topology evidence="1">Peripheral membrane protein</topology>
    </subcellularLocation>
</comment>
<dbReference type="GO" id="GO:0005524">
    <property type="term" value="F:ATP binding"/>
    <property type="evidence" value="ECO:0007669"/>
    <property type="project" value="UniProtKB-KW"/>
</dbReference>
<evidence type="ECO:0000256" key="8">
    <source>
        <dbReference type="ARBA" id="ARBA00023136"/>
    </source>
</evidence>
<dbReference type="SMART" id="SM00382">
    <property type="entry name" value="AAA"/>
    <property type="match status" value="1"/>
</dbReference>
<accession>F7NJ15</accession>
<dbReference type="PANTHER" id="PTHR43553:SF24">
    <property type="entry name" value="ENERGY-COUPLING FACTOR TRANSPORTER ATP-BINDING PROTEIN ECFA1"/>
    <property type="match status" value="1"/>
</dbReference>
<dbReference type="RefSeq" id="WP_004573346.1">
    <property type="nucleotide sequence ID" value="NZ_AFGF01000081.1"/>
</dbReference>
<protein>
    <submittedName>
        <fullName evidence="10">ABC transporter</fullName>
    </submittedName>
</protein>
<dbReference type="InterPro" id="IPR003439">
    <property type="entry name" value="ABC_transporter-like_ATP-bd"/>
</dbReference>
<organism evidence="10 11">
    <name type="scientific">Acetonema longum DSM 6540</name>
    <dbReference type="NCBI Taxonomy" id="1009370"/>
    <lineage>
        <taxon>Bacteria</taxon>
        <taxon>Bacillati</taxon>
        <taxon>Bacillota</taxon>
        <taxon>Negativicutes</taxon>
        <taxon>Acetonemataceae</taxon>
        <taxon>Acetonema</taxon>
    </lineage>
</organism>
<keyword evidence="8" id="KW-0472">Membrane</keyword>
<keyword evidence="6" id="KW-0067">ATP-binding</keyword>
<evidence type="ECO:0000256" key="5">
    <source>
        <dbReference type="ARBA" id="ARBA00022741"/>
    </source>
</evidence>
<dbReference type="Proteomes" id="UP000003240">
    <property type="component" value="Unassembled WGS sequence"/>
</dbReference>
<evidence type="ECO:0000313" key="11">
    <source>
        <dbReference type="Proteomes" id="UP000003240"/>
    </source>
</evidence>
<dbReference type="FunFam" id="3.40.50.300:FF:000224">
    <property type="entry name" value="Energy-coupling factor transporter ATP-binding protein EcfA"/>
    <property type="match status" value="1"/>
</dbReference>
<keyword evidence="5" id="KW-0547">Nucleotide-binding</keyword>
<dbReference type="GO" id="GO:0043190">
    <property type="term" value="C:ATP-binding cassette (ABC) transporter complex"/>
    <property type="evidence" value="ECO:0007669"/>
    <property type="project" value="TreeGrafter"/>
</dbReference>
<dbReference type="InterPro" id="IPR015856">
    <property type="entry name" value="ABC_transpr_CbiO/EcfA_su"/>
</dbReference>
<evidence type="ECO:0000259" key="9">
    <source>
        <dbReference type="PROSITE" id="PS50893"/>
    </source>
</evidence>
<sequence>MLELRNVRFSYSRDQAIVVKDVSLQLAQGEFVAVAGRNGSGKTTLTKLMMSLLKPTAGQILYDGRDTVSCSPADMARYIGYVFQNPDRQMFRDTVAAEIAYGPEQLGFPPEKVHRVVDEAMETVGITFLAARYPRTLSKGLKQKVAVASALAMEPAVLILDEPTSGQDVRTRELFMQLLTRLRQAGKTIILVTHDMDCLVRYAQRVIVMADGEKAFDGPVAEFFATCQQVESLGLREPAAVKISRGLSHQGIPLTTDAVALGQRIQQRKGGEIHA</sequence>
<dbReference type="CDD" id="cd03225">
    <property type="entry name" value="ABC_cobalt_CbiO_domain1"/>
    <property type="match status" value="1"/>
</dbReference>
<keyword evidence="4" id="KW-1003">Cell membrane</keyword>
<dbReference type="InterPro" id="IPR003593">
    <property type="entry name" value="AAA+_ATPase"/>
</dbReference>
<keyword evidence="11" id="KW-1185">Reference proteome</keyword>
<dbReference type="AlphaFoldDB" id="F7NJ15"/>
<dbReference type="InterPro" id="IPR050095">
    <property type="entry name" value="ECF_ABC_transporter_ATP-bd"/>
</dbReference>
<dbReference type="PROSITE" id="PS50893">
    <property type="entry name" value="ABC_TRANSPORTER_2"/>
    <property type="match status" value="1"/>
</dbReference>
<keyword evidence="7" id="KW-1278">Translocase</keyword>
<dbReference type="GO" id="GO:0016887">
    <property type="term" value="F:ATP hydrolysis activity"/>
    <property type="evidence" value="ECO:0007669"/>
    <property type="project" value="InterPro"/>
</dbReference>
<dbReference type="InterPro" id="IPR027417">
    <property type="entry name" value="P-loop_NTPase"/>
</dbReference>
<evidence type="ECO:0000256" key="4">
    <source>
        <dbReference type="ARBA" id="ARBA00022475"/>
    </source>
</evidence>
<evidence type="ECO:0000256" key="6">
    <source>
        <dbReference type="ARBA" id="ARBA00022840"/>
    </source>
</evidence>
<dbReference type="SUPFAM" id="SSF52540">
    <property type="entry name" value="P-loop containing nucleoside triphosphate hydrolases"/>
    <property type="match status" value="1"/>
</dbReference>
<dbReference type="eggNOG" id="COG1122">
    <property type="taxonomic scope" value="Bacteria"/>
</dbReference>
<dbReference type="GO" id="GO:0042626">
    <property type="term" value="F:ATPase-coupled transmembrane transporter activity"/>
    <property type="evidence" value="ECO:0007669"/>
    <property type="project" value="TreeGrafter"/>
</dbReference>
<comment type="similarity">
    <text evidence="2">Belongs to the ABC transporter superfamily.</text>
</comment>
<reference evidence="10 11" key="1">
    <citation type="journal article" date="2011" name="EMBO J.">
        <title>Structural diversity of bacterial flagellar motors.</title>
        <authorList>
            <person name="Chen S."/>
            <person name="Beeby M."/>
            <person name="Murphy G.E."/>
            <person name="Leadbetter J.R."/>
            <person name="Hendrixson D.R."/>
            <person name="Briegel A."/>
            <person name="Li Z."/>
            <person name="Shi J."/>
            <person name="Tocheva E.I."/>
            <person name="Muller A."/>
            <person name="Dobro M.J."/>
            <person name="Jensen G.J."/>
        </authorList>
    </citation>
    <scope>NUCLEOTIDE SEQUENCE [LARGE SCALE GENOMIC DNA]</scope>
    <source>
        <strain evidence="10 11">DSM 6540</strain>
    </source>
</reference>
<dbReference type="STRING" id="1009370.ALO_10339"/>
<evidence type="ECO:0000313" key="10">
    <source>
        <dbReference type="EMBL" id="EGO64012.1"/>
    </source>
</evidence>